<dbReference type="PROSITE" id="PS51724">
    <property type="entry name" value="SPOR"/>
    <property type="match status" value="1"/>
</dbReference>
<protein>
    <submittedName>
        <fullName evidence="3">SpoIID/LytB domain-containing protein</fullName>
    </submittedName>
</protein>
<dbReference type="Gene3D" id="3.30.70.1070">
    <property type="entry name" value="Sporulation related repeat"/>
    <property type="match status" value="1"/>
</dbReference>
<dbReference type="InterPro" id="IPR007730">
    <property type="entry name" value="SPOR-like_dom"/>
</dbReference>
<keyword evidence="4" id="KW-1185">Reference proteome</keyword>
<dbReference type="InterPro" id="IPR013693">
    <property type="entry name" value="SpoIID/LytB_N"/>
</dbReference>
<gene>
    <name evidence="3" type="ORF">FFV09_03860</name>
</gene>
<feature type="chain" id="PRO_5021272105" evidence="1">
    <location>
        <begin position="48"/>
        <end position="716"/>
    </location>
</feature>
<dbReference type="AlphaFoldDB" id="A0A4Y6UVN9"/>
<dbReference type="Proteomes" id="UP000316968">
    <property type="component" value="Chromosome"/>
</dbReference>
<dbReference type="NCBIfam" id="TIGR02669">
    <property type="entry name" value="SpoIID_LytB"/>
    <property type="match status" value="1"/>
</dbReference>
<dbReference type="Pfam" id="PF05036">
    <property type="entry name" value="SPOR"/>
    <property type="match status" value="1"/>
</dbReference>
<keyword evidence="1" id="KW-0732">Signal</keyword>
<feature type="domain" description="SPOR" evidence="2">
    <location>
        <begin position="104"/>
        <end position="183"/>
    </location>
</feature>
<dbReference type="InterPro" id="IPR036680">
    <property type="entry name" value="SPOR-like_sf"/>
</dbReference>
<dbReference type="InterPro" id="IPR013486">
    <property type="entry name" value="SpoIID/LytB"/>
</dbReference>
<dbReference type="GO" id="GO:0030288">
    <property type="term" value="C:outer membrane-bounded periplasmic space"/>
    <property type="evidence" value="ECO:0007669"/>
    <property type="project" value="TreeGrafter"/>
</dbReference>
<evidence type="ECO:0000259" key="2">
    <source>
        <dbReference type="PROSITE" id="PS51724"/>
    </source>
</evidence>
<evidence type="ECO:0000256" key="1">
    <source>
        <dbReference type="SAM" id="SignalP"/>
    </source>
</evidence>
<proteinExistence type="predicted"/>
<dbReference type="EMBL" id="CP041217">
    <property type="protein sequence ID" value="QDH20075.1"/>
    <property type="molecule type" value="Genomic_DNA"/>
</dbReference>
<dbReference type="GO" id="GO:0042834">
    <property type="term" value="F:peptidoglycan binding"/>
    <property type="evidence" value="ECO:0007669"/>
    <property type="project" value="InterPro"/>
</dbReference>
<dbReference type="OrthoDB" id="9794671at2"/>
<organism evidence="3 4">
    <name type="scientific">Saccharibacillus brassicae</name>
    <dbReference type="NCBI Taxonomy" id="2583377"/>
    <lineage>
        <taxon>Bacteria</taxon>
        <taxon>Bacillati</taxon>
        <taxon>Bacillota</taxon>
        <taxon>Bacilli</taxon>
        <taxon>Bacillales</taxon>
        <taxon>Paenibacillaceae</taxon>
        <taxon>Saccharibacillus</taxon>
    </lineage>
</organism>
<accession>A0A4Y6UVN9</accession>
<name>A0A4Y6UVN9_SACBS</name>
<dbReference type="KEGG" id="saca:FFV09_03860"/>
<reference evidence="3 4" key="1">
    <citation type="submission" date="2019-06" db="EMBL/GenBank/DDBJ databases">
        <title>Saccharibacillus brassicae sp. nov., an endophytic bacterium isolated from Chinese cabbage seeds (Brassica pekinensis).</title>
        <authorList>
            <person name="Jiang L."/>
            <person name="Lee J."/>
            <person name="Kim S.W."/>
        </authorList>
    </citation>
    <scope>NUCLEOTIDE SEQUENCE [LARGE SCALE GENOMIC DNA]</scope>
    <source>
        <strain evidence="4">KCTC 43072 / ATSA2</strain>
    </source>
</reference>
<evidence type="ECO:0000313" key="3">
    <source>
        <dbReference type="EMBL" id="QDH20075.1"/>
    </source>
</evidence>
<dbReference type="InterPro" id="IPR051922">
    <property type="entry name" value="Bact_Sporulation_Assoc"/>
</dbReference>
<feature type="signal peptide" evidence="1">
    <location>
        <begin position="1"/>
        <end position="47"/>
    </location>
</feature>
<sequence length="716" mass="73874">MKRPRSTRRNASMIKQRSNAKPLKWGKPLLAAAVALSCLPLSAPAHAAEADNAVRVGLFLNLGSTYKQTTQKITLTPESTVAFGLRTGNGYAKGFSIAAGSAAAFALDGAKVKLGESSDLQAVSSVASKLKSGSDKVSVYKISRGGRDVYQLYAGPYASDKAAADAAARLSASPAVKGIAGLSPKATGSFSLNAGSYASLGAAAPALQKALDAGLDGVVAVSSDAAGKAVYSVRIGEETSSAALDAIKAAASGALGGALPAAPDSASASIALRSDATAGLAAGTASPLYLLTLGEKDRLWVDGTAESGIRVEERSKRSYRGGLEIGVYGSQLYLVNELPMEQYLYSVVGSEVPASWPAESLKAQAVAARSYATVQTQTTTKFKVADVVDSTLSQAYNGIASESKTVNAAVDATNGEILEQNGKPVEALFSSNAGGVTSDPVEVWNSGGGSLFSSVPSESDSAAAANLKKWYHVALANGTVGYVREDNVKDKGTDATGFRKMTVTAPSTKVRPLPMIQSSVSELSKMNPGDEALVLEVVSESNTYEWIRGPYTSSQLLTSLKGRTTTKLPTTIQTIQVSQRGPSGRATEVKVNGTKVDVKYPDMFRTAFSGLPSTLFDVVSADAYTAITSATASGSSRSAQLKIGASAKTGTISRSLAAVGSNTSAVTSGTGFFFVGRGNGHGLGLSQWGAKGLADQGQSYEDILLRYYNNVELVKD</sequence>
<evidence type="ECO:0000313" key="4">
    <source>
        <dbReference type="Proteomes" id="UP000316968"/>
    </source>
</evidence>
<dbReference type="PANTHER" id="PTHR30032:SF4">
    <property type="entry name" value="AMIDASE ENHANCER"/>
    <property type="match status" value="1"/>
</dbReference>
<dbReference type="PANTHER" id="PTHR30032">
    <property type="entry name" value="N-ACETYLMURAMOYL-L-ALANINE AMIDASE-RELATED"/>
    <property type="match status" value="1"/>
</dbReference>
<dbReference type="GO" id="GO:0030435">
    <property type="term" value="P:sporulation resulting in formation of a cellular spore"/>
    <property type="evidence" value="ECO:0007669"/>
    <property type="project" value="InterPro"/>
</dbReference>
<dbReference type="Pfam" id="PF08486">
    <property type="entry name" value="SpoIID"/>
    <property type="match status" value="1"/>
</dbReference>